<evidence type="ECO:0000313" key="2">
    <source>
        <dbReference type="EMBL" id="AQA29270.1"/>
    </source>
</evidence>
<accession>A0A1P8YXN2</accession>
<name>A0A1P8YXN2_PASFU</name>
<evidence type="ECO:0000256" key="1">
    <source>
        <dbReference type="SAM" id="SignalP"/>
    </source>
</evidence>
<organism evidence="2">
    <name type="scientific">Passalora fulva</name>
    <name type="common">Tomato leaf mold</name>
    <name type="synonym">Cladosporium fulvum</name>
    <dbReference type="NCBI Taxonomy" id="5499"/>
    <lineage>
        <taxon>Eukaryota</taxon>
        <taxon>Fungi</taxon>
        <taxon>Dikarya</taxon>
        <taxon>Ascomycota</taxon>
        <taxon>Pezizomycotina</taxon>
        <taxon>Dothideomycetes</taxon>
        <taxon>Dothideomycetidae</taxon>
        <taxon>Mycosphaerellales</taxon>
        <taxon>Mycosphaerellaceae</taxon>
        <taxon>Fulvia</taxon>
    </lineage>
</organism>
<reference evidence="3" key="3">
    <citation type="journal article" date="2022" name="Microb. Genom.">
        <title>A chromosome-scale genome assembly of the tomato pathogen Cladosporium fulvum reveals a compartmentalized genome architecture and the presence of a dispensable chromosome.</title>
        <authorList>
            <person name="Zaccaron A.Z."/>
            <person name="Chen L.H."/>
            <person name="Samaras A."/>
            <person name="Stergiopoulos I."/>
        </authorList>
    </citation>
    <scope>NUCLEOTIDE SEQUENCE</scope>
    <source>
        <strain evidence="3">Race5_Kim</strain>
    </source>
</reference>
<dbReference type="EMBL" id="CP090166">
    <property type="protein sequence ID" value="UJO16829.1"/>
    <property type="molecule type" value="Genomic_DNA"/>
</dbReference>
<feature type="chain" id="PRO_5040671803" evidence="1">
    <location>
        <begin position="18"/>
        <end position="104"/>
    </location>
</feature>
<keyword evidence="4" id="KW-1185">Reference proteome</keyword>
<dbReference type="Proteomes" id="UP000756132">
    <property type="component" value="Chromosome 4"/>
</dbReference>
<evidence type="ECO:0000313" key="3">
    <source>
        <dbReference type="EMBL" id="UJO16829.1"/>
    </source>
</evidence>
<dbReference type="AlphaFoldDB" id="A0A1P8YXN2"/>
<proteinExistence type="predicted"/>
<feature type="signal peptide" evidence="1">
    <location>
        <begin position="1"/>
        <end position="17"/>
    </location>
</feature>
<dbReference type="OMA" id="NVFACNI"/>
<reference evidence="3" key="2">
    <citation type="submission" date="2021-12" db="EMBL/GenBank/DDBJ databases">
        <authorList>
            <person name="Zaccaron A."/>
            <person name="Stergiopoulos I."/>
        </authorList>
    </citation>
    <scope>NUCLEOTIDE SEQUENCE</scope>
    <source>
        <strain evidence="3">Race5_Kim</strain>
    </source>
</reference>
<protein>
    <submittedName>
        <fullName evidence="3">Ecp49-1</fullName>
    </submittedName>
    <submittedName>
        <fullName evidence="2">Extracellular protein 49-1</fullName>
    </submittedName>
</protein>
<gene>
    <name evidence="2" type="primary">Ecp49-1</name>
    <name evidence="3" type="ORF">CLAFUR5_05345</name>
</gene>
<dbReference type="EMBL" id="KX943099">
    <property type="protein sequence ID" value="AQA29270.1"/>
    <property type="molecule type" value="Genomic_DNA"/>
</dbReference>
<sequence>MQFSIIALLGLSALAVAAPNPIADPEAIEEALVQRNGGYKVCCKKNSYSQCSPCDQGQECPSDKPQEYNSCSKNNQGSLLANLFVCNILNNNQLNIPVTVGILS</sequence>
<dbReference type="OrthoDB" id="10543469at2759"/>
<evidence type="ECO:0000313" key="4">
    <source>
        <dbReference type="Proteomes" id="UP000756132"/>
    </source>
</evidence>
<keyword evidence="1" id="KW-0732">Signal</keyword>
<reference evidence="2" key="1">
    <citation type="submission" date="2016-10" db="EMBL/GenBank/DDBJ databases">
        <title>Novel effectors identified in the apoplast of Cladosporium fulvum-infected tomato.</title>
        <authorList>
            <person name="Mesarich C.H."/>
            <person name="de Wit P.J.G.M."/>
        </authorList>
    </citation>
    <scope>NUCLEOTIDE SEQUENCE</scope>
    <source>
        <strain evidence="2">0WU</strain>
    </source>
</reference>